<feature type="region of interest" description="Disordered" evidence="1">
    <location>
        <begin position="1"/>
        <end position="20"/>
    </location>
</feature>
<dbReference type="EMBL" id="UYRU01014111">
    <property type="protein sequence ID" value="VDK49836.1"/>
    <property type="molecule type" value="Genomic_DNA"/>
</dbReference>
<name>A0A3P6QEL3_DIBLA</name>
<feature type="compositionally biased region" description="Basic and acidic residues" evidence="1">
    <location>
        <begin position="1"/>
        <end position="15"/>
    </location>
</feature>
<evidence type="ECO:0000313" key="3">
    <source>
        <dbReference type="Proteomes" id="UP000281553"/>
    </source>
</evidence>
<gene>
    <name evidence="2" type="ORF">DILT_LOCUS1756</name>
</gene>
<evidence type="ECO:0000256" key="1">
    <source>
        <dbReference type="SAM" id="MobiDB-lite"/>
    </source>
</evidence>
<accession>A0A3P6QEL3</accession>
<keyword evidence="3" id="KW-1185">Reference proteome</keyword>
<sequence length="74" mass="8169">MIRDSRRNPKREDNKTLAPVVAAPSSKPEIVISRLVTVVSLIYPTGALGYLTSNDKRKQVGIPDYPNLELYGAD</sequence>
<dbReference type="AlphaFoldDB" id="A0A3P6QEL3"/>
<organism evidence="2 3">
    <name type="scientific">Dibothriocephalus latus</name>
    <name type="common">Fish tapeworm</name>
    <name type="synonym">Diphyllobothrium latum</name>
    <dbReference type="NCBI Taxonomy" id="60516"/>
    <lineage>
        <taxon>Eukaryota</taxon>
        <taxon>Metazoa</taxon>
        <taxon>Spiralia</taxon>
        <taxon>Lophotrochozoa</taxon>
        <taxon>Platyhelminthes</taxon>
        <taxon>Cestoda</taxon>
        <taxon>Eucestoda</taxon>
        <taxon>Diphyllobothriidea</taxon>
        <taxon>Diphyllobothriidae</taxon>
        <taxon>Dibothriocephalus</taxon>
    </lineage>
</organism>
<proteinExistence type="predicted"/>
<protein>
    <submittedName>
        <fullName evidence="2">Uncharacterized protein</fullName>
    </submittedName>
</protein>
<dbReference type="Proteomes" id="UP000281553">
    <property type="component" value="Unassembled WGS sequence"/>
</dbReference>
<reference evidence="2 3" key="1">
    <citation type="submission" date="2018-11" db="EMBL/GenBank/DDBJ databases">
        <authorList>
            <consortium name="Pathogen Informatics"/>
        </authorList>
    </citation>
    <scope>NUCLEOTIDE SEQUENCE [LARGE SCALE GENOMIC DNA]</scope>
</reference>
<evidence type="ECO:0000313" key="2">
    <source>
        <dbReference type="EMBL" id="VDK49836.1"/>
    </source>
</evidence>